<dbReference type="Pfam" id="PF06985">
    <property type="entry name" value="HET"/>
    <property type="match status" value="1"/>
</dbReference>
<dbReference type="InterPro" id="IPR052895">
    <property type="entry name" value="HetReg/Transcr_Mod"/>
</dbReference>
<accession>A0A2J6ST99</accession>
<dbReference type="AlphaFoldDB" id="A0A2J6ST99"/>
<dbReference type="InterPro" id="IPR010730">
    <property type="entry name" value="HET"/>
</dbReference>
<evidence type="ECO:0000313" key="3">
    <source>
        <dbReference type="Proteomes" id="UP000235371"/>
    </source>
</evidence>
<feature type="domain" description="Heterokaryon incompatibility" evidence="1">
    <location>
        <begin position="45"/>
        <end position="124"/>
    </location>
</feature>
<protein>
    <submittedName>
        <fullName evidence="2">HET-domain-containing protein</fullName>
    </submittedName>
</protein>
<dbReference type="Proteomes" id="UP000235371">
    <property type="component" value="Unassembled WGS sequence"/>
</dbReference>
<dbReference type="RefSeq" id="XP_024730884.1">
    <property type="nucleotide sequence ID" value="XM_024877270.1"/>
</dbReference>
<dbReference type="InParanoid" id="A0A2J6ST99"/>
<name>A0A2J6ST99_9HELO</name>
<dbReference type="PANTHER" id="PTHR24148:SF80">
    <property type="entry name" value="HETEROKARYON INCOMPATIBILITY DOMAIN-CONTAINING PROTEIN"/>
    <property type="match status" value="1"/>
</dbReference>
<reference evidence="2 3" key="1">
    <citation type="submission" date="2016-04" db="EMBL/GenBank/DDBJ databases">
        <title>A degradative enzymes factory behind the ericoid mycorrhizal symbiosis.</title>
        <authorList>
            <consortium name="DOE Joint Genome Institute"/>
            <person name="Martino E."/>
            <person name="Morin E."/>
            <person name="Grelet G."/>
            <person name="Kuo A."/>
            <person name="Kohler A."/>
            <person name="Daghino S."/>
            <person name="Barry K."/>
            <person name="Choi C."/>
            <person name="Cichocki N."/>
            <person name="Clum A."/>
            <person name="Copeland A."/>
            <person name="Hainaut M."/>
            <person name="Haridas S."/>
            <person name="Labutti K."/>
            <person name="Lindquist E."/>
            <person name="Lipzen A."/>
            <person name="Khouja H.-R."/>
            <person name="Murat C."/>
            <person name="Ohm R."/>
            <person name="Olson A."/>
            <person name="Spatafora J."/>
            <person name="Veneault-Fourrey C."/>
            <person name="Henrissat B."/>
            <person name="Grigoriev I."/>
            <person name="Martin F."/>
            <person name="Perotto S."/>
        </authorList>
    </citation>
    <scope>NUCLEOTIDE SEQUENCE [LARGE SCALE GENOMIC DNA]</scope>
    <source>
        <strain evidence="2 3">E</strain>
    </source>
</reference>
<dbReference type="EMBL" id="KZ613866">
    <property type="protein sequence ID" value="PMD53980.1"/>
    <property type="molecule type" value="Genomic_DNA"/>
</dbReference>
<dbReference type="GeneID" id="36585347"/>
<proteinExistence type="predicted"/>
<dbReference type="PANTHER" id="PTHR24148">
    <property type="entry name" value="ANKYRIN REPEAT DOMAIN-CONTAINING PROTEIN 39 HOMOLOG-RELATED"/>
    <property type="match status" value="1"/>
</dbReference>
<evidence type="ECO:0000313" key="2">
    <source>
        <dbReference type="EMBL" id="PMD53980.1"/>
    </source>
</evidence>
<sequence length="124" mass="14113">MLEPSAYSPLTRDDEIRLLGLQPGKKTQRIIISLKHVILDASVRYEALSYEWKSEEGSETVQCGSFSIAATKNLIRALKALRHPDKPRWLWVDALCINQEDIDEKSKQIPMMRDIYSGATIVLV</sequence>
<organism evidence="2 3">
    <name type="scientific">Hyaloscypha bicolor E</name>
    <dbReference type="NCBI Taxonomy" id="1095630"/>
    <lineage>
        <taxon>Eukaryota</taxon>
        <taxon>Fungi</taxon>
        <taxon>Dikarya</taxon>
        <taxon>Ascomycota</taxon>
        <taxon>Pezizomycotina</taxon>
        <taxon>Leotiomycetes</taxon>
        <taxon>Helotiales</taxon>
        <taxon>Hyaloscyphaceae</taxon>
        <taxon>Hyaloscypha</taxon>
        <taxon>Hyaloscypha bicolor</taxon>
    </lineage>
</organism>
<gene>
    <name evidence="2" type="ORF">K444DRAFT_570497</name>
</gene>
<dbReference type="OrthoDB" id="2157530at2759"/>
<evidence type="ECO:0000259" key="1">
    <source>
        <dbReference type="Pfam" id="PF06985"/>
    </source>
</evidence>
<keyword evidence="3" id="KW-1185">Reference proteome</keyword>
<dbReference type="STRING" id="1095630.A0A2J6ST99"/>